<dbReference type="HOGENOM" id="CLU_179747_0_0_2"/>
<dbReference type="KEGG" id="hsf:HLASA_0786"/>
<gene>
    <name evidence="3" type="ORF">HLASA_0786</name>
    <name evidence="2" type="ORF">HLASF_0789</name>
</gene>
<dbReference type="InterPro" id="IPR058270">
    <property type="entry name" value="DUF7964"/>
</dbReference>
<dbReference type="Proteomes" id="UP000069906">
    <property type="component" value="Chromosome"/>
</dbReference>
<feature type="domain" description="DUF7964" evidence="1">
    <location>
        <begin position="3"/>
        <end position="95"/>
    </location>
</feature>
<reference evidence="2 5" key="1">
    <citation type="journal article" date="2015" name="ISME J.">
        <title>Elemental sulfur and acetate can support life of a novel strictly anaerobic haloarchaeon.</title>
        <authorList>
            <person name="Sorokin D.Y."/>
            <person name="Kublanov I.V."/>
            <person name="Gavrilov S.N."/>
            <person name="Rojo D."/>
            <person name="Roman P."/>
            <person name="Golyshin P.N."/>
            <person name="Slepak V.Z."/>
            <person name="Smedile F."/>
            <person name="Ferrer M."/>
            <person name="Messina E."/>
            <person name="La Cono V."/>
            <person name="Yakimov M.M."/>
        </authorList>
    </citation>
    <scope>NUCLEOTIDE SEQUENCE [LARGE SCALE GENOMIC DNA]</scope>
    <source>
        <strain evidence="2 5">HSR2</strain>
    </source>
</reference>
<dbReference type="OrthoDB" id="250597at2157"/>
<organism evidence="2 5">
    <name type="scientific">Halanaeroarchaeum sulfurireducens</name>
    <dbReference type="NCBI Taxonomy" id="1604004"/>
    <lineage>
        <taxon>Archaea</taxon>
        <taxon>Methanobacteriati</taxon>
        <taxon>Methanobacteriota</taxon>
        <taxon>Stenosarchaea group</taxon>
        <taxon>Halobacteria</taxon>
        <taxon>Halobacteriales</taxon>
        <taxon>Halobacteriaceae</taxon>
        <taxon>Halanaeroarchaeum</taxon>
    </lineage>
</organism>
<protein>
    <recommendedName>
        <fullName evidence="1">DUF7964 domain-containing protein</fullName>
    </recommendedName>
</protein>
<evidence type="ECO:0000313" key="3">
    <source>
        <dbReference type="EMBL" id="ALG81686.1"/>
    </source>
</evidence>
<reference evidence="4" key="2">
    <citation type="submission" date="2015-05" db="EMBL/GenBank/DDBJ databases">
        <title>Complete genome sequence of Halanaeroarchaeum sulfurireducens type strain M27-SA2, a sulfate-reducer haloarchaeon from marine anoxic lake Medee.</title>
        <authorList>
            <person name="Messina E."/>
            <person name="Kublanov I.V."/>
            <person name="Toshchakov S."/>
            <person name="Arcadi E."/>
            <person name="La Spada G."/>
            <person name="La Cono V."/>
            <person name="Yakimov M.M."/>
        </authorList>
    </citation>
    <scope>NUCLEOTIDE SEQUENCE [LARGE SCALE GENOMIC DNA]</scope>
    <source>
        <strain evidence="4">M27-SA2</strain>
    </source>
</reference>
<dbReference type="STRING" id="1604004.HLASA_0786"/>
<proteinExistence type="predicted"/>
<evidence type="ECO:0000313" key="5">
    <source>
        <dbReference type="Proteomes" id="UP000069906"/>
    </source>
</evidence>
<dbReference type="AlphaFoldDB" id="A0A0F7PCD3"/>
<dbReference type="EMBL" id="CP008874">
    <property type="protein sequence ID" value="AKH97284.1"/>
    <property type="molecule type" value="Genomic_DNA"/>
</dbReference>
<sequence>MRLSSLPDRPVTQAEVAALNESDRLAMAVPVAQEDATRADDGRPVTITDQLILATDAWVVGLVYGAEWQTVERVEIDDPKTERFEALQTCEGAIEGHVDQS</sequence>
<evidence type="ECO:0000313" key="2">
    <source>
        <dbReference type="EMBL" id="AKH97284.1"/>
    </source>
</evidence>
<dbReference type="Pfam" id="PF25912">
    <property type="entry name" value="DUF7964"/>
    <property type="match status" value="1"/>
</dbReference>
<evidence type="ECO:0000259" key="1">
    <source>
        <dbReference type="Pfam" id="PF25912"/>
    </source>
</evidence>
<dbReference type="GeneID" id="26010149"/>
<dbReference type="EMBL" id="CP011564">
    <property type="protein sequence ID" value="ALG81686.1"/>
    <property type="molecule type" value="Genomic_DNA"/>
</dbReference>
<dbReference type="RefSeq" id="WP_050048069.1">
    <property type="nucleotide sequence ID" value="NZ_CP008874.1"/>
</dbReference>
<accession>A0A0F7PCD3</accession>
<reference evidence="3 4" key="3">
    <citation type="journal article" date="2016" name="Stand. Genomic Sci.">
        <title>Complete genome sequence of 'Halanaeroarchaeum sulfurireducens' M27-SA2, a sulfur-reducing and acetate-oxidizing haloarchaeon from the deep-sea hypersaline anoxic lake Medee.</title>
        <authorList>
            <person name="Messina E."/>
            <person name="Sorokin D.Y."/>
            <person name="Kublanov I.V."/>
            <person name="Toshchakov S."/>
            <person name="Lopatina A."/>
            <person name="Arcadi E."/>
            <person name="Smedile F."/>
            <person name="La Spada G."/>
            <person name="La Cono V."/>
            <person name="Yakimov M.M."/>
        </authorList>
    </citation>
    <scope>NUCLEOTIDE SEQUENCE [LARGE SCALE GENOMIC DNA]</scope>
    <source>
        <strain evidence="3 4">M27-SA2</strain>
    </source>
</reference>
<dbReference type="Proteomes" id="UP000060390">
    <property type="component" value="Chromosome"/>
</dbReference>
<keyword evidence="5" id="KW-1185">Reference proteome</keyword>
<dbReference type="KEGG" id="hsu:HLASF_0789"/>
<evidence type="ECO:0000313" key="4">
    <source>
        <dbReference type="Proteomes" id="UP000060390"/>
    </source>
</evidence>
<name>A0A0F7PCD3_9EURY</name>